<dbReference type="AlphaFoldDB" id="A0AAV5HIN7"/>
<gene>
    <name evidence="2" type="ORF">SLEP1_g248</name>
</gene>
<evidence type="ECO:0000313" key="3">
    <source>
        <dbReference type="Proteomes" id="UP001054252"/>
    </source>
</evidence>
<evidence type="ECO:0000313" key="2">
    <source>
        <dbReference type="EMBL" id="GKU85603.1"/>
    </source>
</evidence>
<name>A0AAV5HIN7_9ROSI</name>
<feature type="region of interest" description="Disordered" evidence="1">
    <location>
        <begin position="41"/>
        <end position="60"/>
    </location>
</feature>
<comment type="caution">
    <text evidence="2">The sequence shown here is derived from an EMBL/GenBank/DDBJ whole genome shotgun (WGS) entry which is preliminary data.</text>
</comment>
<evidence type="ECO:0000256" key="1">
    <source>
        <dbReference type="SAM" id="MobiDB-lite"/>
    </source>
</evidence>
<dbReference type="PANTHER" id="PTHR33670">
    <property type="entry name" value="SPLICING FACTOR, PROLINE- AND GLUTAMINE-RICH-LIKE"/>
    <property type="match status" value="1"/>
</dbReference>
<dbReference type="Pfam" id="PF15365">
    <property type="entry name" value="PNRC"/>
    <property type="match status" value="1"/>
</dbReference>
<feature type="compositionally biased region" description="Basic and acidic residues" evidence="1">
    <location>
        <begin position="42"/>
        <end position="51"/>
    </location>
</feature>
<accession>A0AAV5HIN7</accession>
<keyword evidence="3" id="KW-1185">Reference proteome</keyword>
<dbReference type="PANTHER" id="PTHR33670:SF1">
    <property type="entry name" value="OS09G0416300 PROTEIN"/>
    <property type="match status" value="1"/>
</dbReference>
<protein>
    <submittedName>
        <fullName evidence="2">Uncharacterized protein</fullName>
    </submittedName>
</protein>
<dbReference type="GO" id="GO:0016071">
    <property type="term" value="P:mRNA metabolic process"/>
    <property type="evidence" value="ECO:0007669"/>
    <property type="project" value="UniProtKB-ARBA"/>
</dbReference>
<sequence>MGTEILRRQDCLFDRLRLSPAACSHRRHGGYNYNARFNRKPVRSEQRKRSEPTICKRSSSVDDMKTVRNNLVVEKVITVRRGESSGLRIRNGKSLKRKADRLVPNLEIVPREIRIVDIRFPQKTDVYAGSAFVVSPAPSSLPLPSFSTKKQAQVYNSATRDLRRLLRLDL</sequence>
<dbReference type="InterPro" id="IPR028322">
    <property type="entry name" value="PNRC-like_rgn"/>
</dbReference>
<reference evidence="2 3" key="1">
    <citation type="journal article" date="2021" name="Commun. Biol.">
        <title>The genome of Shorea leprosula (Dipterocarpaceae) highlights the ecological relevance of drought in aseasonal tropical rainforests.</title>
        <authorList>
            <person name="Ng K.K.S."/>
            <person name="Kobayashi M.J."/>
            <person name="Fawcett J.A."/>
            <person name="Hatakeyama M."/>
            <person name="Paape T."/>
            <person name="Ng C.H."/>
            <person name="Ang C.C."/>
            <person name="Tnah L.H."/>
            <person name="Lee C.T."/>
            <person name="Nishiyama T."/>
            <person name="Sese J."/>
            <person name="O'Brien M.J."/>
            <person name="Copetti D."/>
            <person name="Mohd Noor M.I."/>
            <person name="Ong R.C."/>
            <person name="Putra M."/>
            <person name="Sireger I.Z."/>
            <person name="Indrioko S."/>
            <person name="Kosugi Y."/>
            <person name="Izuno A."/>
            <person name="Isagi Y."/>
            <person name="Lee S.L."/>
            <person name="Shimizu K.K."/>
        </authorList>
    </citation>
    <scope>NUCLEOTIDE SEQUENCE [LARGE SCALE GENOMIC DNA]</scope>
    <source>
        <strain evidence="2">214</strain>
    </source>
</reference>
<proteinExistence type="predicted"/>
<dbReference type="Proteomes" id="UP001054252">
    <property type="component" value="Unassembled WGS sequence"/>
</dbReference>
<organism evidence="2 3">
    <name type="scientific">Rubroshorea leprosula</name>
    <dbReference type="NCBI Taxonomy" id="152421"/>
    <lineage>
        <taxon>Eukaryota</taxon>
        <taxon>Viridiplantae</taxon>
        <taxon>Streptophyta</taxon>
        <taxon>Embryophyta</taxon>
        <taxon>Tracheophyta</taxon>
        <taxon>Spermatophyta</taxon>
        <taxon>Magnoliopsida</taxon>
        <taxon>eudicotyledons</taxon>
        <taxon>Gunneridae</taxon>
        <taxon>Pentapetalae</taxon>
        <taxon>rosids</taxon>
        <taxon>malvids</taxon>
        <taxon>Malvales</taxon>
        <taxon>Dipterocarpaceae</taxon>
        <taxon>Rubroshorea</taxon>
    </lineage>
</organism>
<dbReference type="EMBL" id="BPVZ01000001">
    <property type="protein sequence ID" value="GKU85603.1"/>
    <property type="molecule type" value="Genomic_DNA"/>
</dbReference>